<dbReference type="AlphaFoldDB" id="A0A4Y9YK89"/>
<organism evidence="2 3">
    <name type="scientific">Dentipellis fragilis</name>
    <dbReference type="NCBI Taxonomy" id="205917"/>
    <lineage>
        <taxon>Eukaryota</taxon>
        <taxon>Fungi</taxon>
        <taxon>Dikarya</taxon>
        <taxon>Basidiomycota</taxon>
        <taxon>Agaricomycotina</taxon>
        <taxon>Agaricomycetes</taxon>
        <taxon>Russulales</taxon>
        <taxon>Hericiaceae</taxon>
        <taxon>Dentipellis</taxon>
    </lineage>
</organism>
<feature type="region of interest" description="Disordered" evidence="1">
    <location>
        <begin position="1"/>
        <end position="34"/>
    </location>
</feature>
<evidence type="ECO:0000313" key="2">
    <source>
        <dbReference type="EMBL" id="TFY62047.1"/>
    </source>
</evidence>
<name>A0A4Y9YK89_9AGAM</name>
<evidence type="ECO:0000256" key="1">
    <source>
        <dbReference type="SAM" id="MobiDB-lite"/>
    </source>
</evidence>
<evidence type="ECO:0000313" key="3">
    <source>
        <dbReference type="Proteomes" id="UP000298327"/>
    </source>
</evidence>
<dbReference type="EMBL" id="SEOQ01000481">
    <property type="protein sequence ID" value="TFY62047.1"/>
    <property type="molecule type" value="Genomic_DNA"/>
</dbReference>
<reference evidence="2 3" key="1">
    <citation type="submission" date="2019-02" db="EMBL/GenBank/DDBJ databases">
        <title>Genome sequencing of the rare red list fungi Dentipellis fragilis.</title>
        <authorList>
            <person name="Buettner E."/>
            <person name="Kellner H."/>
        </authorList>
    </citation>
    <scope>NUCLEOTIDE SEQUENCE [LARGE SCALE GENOMIC DNA]</scope>
    <source>
        <strain evidence="2 3">DSM 105465</strain>
    </source>
</reference>
<sequence>MEGRKKGRGGEPADSDRASDLSGFAIPSKPPRLPSPAFSAACMRNSKVTMVCTVLPPPPRPSRTMRGPLLLTIAIVPTSP</sequence>
<dbReference type="Proteomes" id="UP000298327">
    <property type="component" value="Unassembled WGS sequence"/>
</dbReference>
<comment type="caution">
    <text evidence="2">The sequence shown here is derived from an EMBL/GenBank/DDBJ whole genome shotgun (WGS) entry which is preliminary data.</text>
</comment>
<keyword evidence="3" id="KW-1185">Reference proteome</keyword>
<feature type="compositionally biased region" description="Basic and acidic residues" evidence="1">
    <location>
        <begin position="1"/>
        <end position="19"/>
    </location>
</feature>
<accession>A0A4Y9YK89</accession>
<protein>
    <submittedName>
        <fullName evidence="2">Uncharacterized protein</fullName>
    </submittedName>
</protein>
<proteinExistence type="predicted"/>
<gene>
    <name evidence="2" type="ORF">EVG20_g6846</name>
</gene>